<keyword evidence="3 5" id="KW-0418">Kinase</keyword>
<dbReference type="EC" id="2.7.1.24" evidence="3 4"/>
<dbReference type="Pfam" id="PF01121">
    <property type="entry name" value="CoaE"/>
    <property type="match status" value="1"/>
</dbReference>
<dbReference type="InterPro" id="IPR001977">
    <property type="entry name" value="Depp_CoAkinase"/>
</dbReference>
<dbReference type="PANTHER" id="PTHR10695:SF46">
    <property type="entry name" value="BIFUNCTIONAL COENZYME A SYNTHASE-RELATED"/>
    <property type="match status" value="1"/>
</dbReference>
<name>A0A7C1CWP2_9BACT</name>
<dbReference type="EMBL" id="DSBT01000178">
    <property type="protein sequence ID" value="HDP77851.1"/>
    <property type="molecule type" value="Genomic_DNA"/>
</dbReference>
<feature type="binding site" evidence="3">
    <location>
        <begin position="10"/>
        <end position="15"/>
    </location>
    <ligand>
        <name>ATP</name>
        <dbReference type="ChEBI" id="CHEBI:30616"/>
    </ligand>
</feature>
<evidence type="ECO:0000256" key="4">
    <source>
        <dbReference type="NCBIfam" id="TIGR00152"/>
    </source>
</evidence>
<proteinExistence type="inferred from homology"/>
<dbReference type="GO" id="GO:0005524">
    <property type="term" value="F:ATP binding"/>
    <property type="evidence" value="ECO:0007669"/>
    <property type="project" value="UniProtKB-UniRule"/>
</dbReference>
<protein>
    <recommendedName>
        <fullName evidence="3 4">Dephospho-CoA kinase</fullName>
        <ecNumber evidence="3 4">2.7.1.24</ecNumber>
    </recommendedName>
    <alternativeName>
        <fullName evidence="3">Dephosphocoenzyme A kinase</fullName>
    </alternativeName>
</protein>
<dbReference type="PROSITE" id="PS51219">
    <property type="entry name" value="DPCK"/>
    <property type="match status" value="1"/>
</dbReference>
<dbReference type="Gene3D" id="3.40.50.300">
    <property type="entry name" value="P-loop containing nucleotide triphosphate hydrolases"/>
    <property type="match status" value="1"/>
</dbReference>
<dbReference type="Proteomes" id="UP000886198">
    <property type="component" value="Unassembled WGS sequence"/>
</dbReference>
<keyword evidence="3" id="KW-0173">Coenzyme A biosynthesis</keyword>
<dbReference type="GO" id="GO:0015937">
    <property type="term" value="P:coenzyme A biosynthetic process"/>
    <property type="evidence" value="ECO:0007669"/>
    <property type="project" value="UniProtKB-UniRule"/>
</dbReference>
<comment type="function">
    <text evidence="3">Catalyzes the phosphorylation of the 3'-hydroxyl group of dephosphocoenzyme A to form coenzyme A.</text>
</comment>
<comment type="pathway">
    <text evidence="3">Cofactor biosynthesis; coenzyme A biosynthesis; CoA from (R)-pantothenate: step 5/5.</text>
</comment>
<keyword evidence="2 3" id="KW-0067">ATP-binding</keyword>
<accession>A0A7C1CWP2</accession>
<keyword evidence="3 5" id="KW-0808">Transferase</keyword>
<dbReference type="UniPathway" id="UPA00241">
    <property type="reaction ID" value="UER00356"/>
</dbReference>
<dbReference type="SUPFAM" id="SSF52540">
    <property type="entry name" value="P-loop containing nucleoside triphosphate hydrolases"/>
    <property type="match status" value="1"/>
</dbReference>
<reference evidence="5" key="1">
    <citation type="journal article" date="2020" name="mSystems">
        <title>Genome- and Community-Level Interaction Insights into Carbon Utilization and Element Cycling Functions of Hydrothermarchaeota in Hydrothermal Sediment.</title>
        <authorList>
            <person name="Zhou Z."/>
            <person name="Liu Y."/>
            <person name="Xu W."/>
            <person name="Pan J."/>
            <person name="Luo Z.H."/>
            <person name="Li M."/>
        </authorList>
    </citation>
    <scope>NUCLEOTIDE SEQUENCE [LARGE SCALE GENOMIC DNA]</scope>
    <source>
        <strain evidence="5">SpSt-1179</strain>
    </source>
</reference>
<sequence length="190" mass="21008">MIVGFVGKAGSGKSTAAERLEGFGADIISLDELGHDSLDEKKEQIVDSFGKSILTCGKVDRKKLSKKVFQDSKLLLRLNEILHPVIRRKALKALEGCHSKLCIIDGALIHEIGLADYCDKVIWFECTNEASVERLMKRGMSRSLAESILHSQSHLDSMKVMVSAEVSTSGSIDETFDKVREILFEWGVVV</sequence>
<dbReference type="GO" id="GO:0004140">
    <property type="term" value="F:dephospho-CoA kinase activity"/>
    <property type="evidence" value="ECO:0007669"/>
    <property type="project" value="UniProtKB-UniRule"/>
</dbReference>
<dbReference type="GO" id="GO:0005737">
    <property type="term" value="C:cytoplasm"/>
    <property type="evidence" value="ECO:0007669"/>
    <property type="project" value="UniProtKB-SubCell"/>
</dbReference>
<comment type="caution">
    <text evidence="5">The sequence shown here is derived from an EMBL/GenBank/DDBJ whole genome shotgun (WGS) entry which is preliminary data.</text>
</comment>
<evidence type="ECO:0000313" key="5">
    <source>
        <dbReference type="EMBL" id="HDP77851.1"/>
    </source>
</evidence>
<dbReference type="AlphaFoldDB" id="A0A7C1CWP2"/>
<evidence type="ECO:0000256" key="1">
    <source>
        <dbReference type="ARBA" id="ARBA00022741"/>
    </source>
</evidence>
<dbReference type="NCBIfam" id="TIGR00152">
    <property type="entry name" value="dephospho-CoA kinase"/>
    <property type="match status" value="1"/>
</dbReference>
<gene>
    <name evidence="3 5" type="primary">coaE</name>
    <name evidence="5" type="ORF">ENN47_06665</name>
</gene>
<keyword evidence="1 3" id="KW-0547">Nucleotide-binding</keyword>
<comment type="catalytic activity">
    <reaction evidence="3">
        <text>3'-dephospho-CoA + ATP = ADP + CoA + H(+)</text>
        <dbReference type="Rhea" id="RHEA:18245"/>
        <dbReference type="ChEBI" id="CHEBI:15378"/>
        <dbReference type="ChEBI" id="CHEBI:30616"/>
        <dbReference type="ChEBI" id="CHEBI:57287"/>
        <dbReference type="ChEBI" id="CHEBI:57328"/>
        <dbReference type="ChEBI" id="CHEBI:456216"/>
        <dbReference type="EC" id="2.7.1.24"/>
    </reaction>
</comment>
<dbReference type="PANTHER" id="PTHR10695">
    <property type="entry name" value="DEPHOSPHO-COA KINASE-RELATED"/>
    <property type="match status" value="1"/>
</dbReference>
<evidence type="ECO:0000256" key="2">
    <source>
        <dbReference type="ARBA" id="ARBA00022840"/>
    </source>
</evidence>
<comment type="similarity">
    <text evidence="3">Belongs to the CoaE family.</text>
</comment>
<keyword evidence="3" id="KW-0963">Cytoplasm</keyword>
<comment type="subcellular location">
    <subcellularLocation>
        <location evidence="3">Cytoplasm</location>
    </subcellularLocation>
</comment>
<organism evidence="5">
    <name type="scientific">Mesotoga infera</name>
    <dbReference type="NCBI Taxonomy" id="1236046"/>
    <lineage>
        <taxon>Bacteria</taxon>
        <taxon>Thermotogati</taxon>
        <taxon>Thermotogota</taxon>
        <taxon>Thermotogae</taxon>
        <taxon>Kosmotogales</taxon>
        <taxon>Kosmotogaceae</taxon>
        <taxon>Mesotoga</taxon>
    </lineage>
</organism>
<dbReference type="InterPro" id="IPR027417">
    <property type="entry name" value="P-loop_NTPase"/>
</dbReference>
<evidence type="ECO:0000256" key="3">
    <source>
        <dbReference type="HAMAP-Rule" id="MF_00376"/>
    </source>
</evidence>
<dbReference type="CDD" id="cd02022">
    <property type="entry name" value="DPCK"/>
    <property type="match status" value="1"/>
</dbReference>
<dbReference type="HAMAP" id="MF_00376">
    <property type="entry name" value="Dephospho_CoA_kinase"/>
    <property type="match status" value="1"/>
</dbReference>